<gene>
    <name evidence="1" type="ORF">NFI95_01605</name>
</gene>
<reference evidence="1 2" key="1">
    <citation type="submission" date="2022-06" db="EMBL/GenBank/DDBJ databases">
        <title>Endosaccharibacter gen. nov., sp. nov., endophytic bacteria isolated from sugarcane.</title>
        <authorList>
            <person name="Pitiwittayakul N."/>
            <person name="Yukphan P."/>
            <person name="Charoenyingcharoen P."/>
            <person name="Tanasupawat S."/>
        </authorList>
    </citation>
    <scope>NUCLEOTIDE SEQUENCE [LARGE SCALE GENOMIC DNA]</scope>
    <source>
        <strain evidence="1 2">KSS8</strain>
    </source>
</reference>
<keyword evidence="2" id="KW-1185">Reference proteome</keyword>
<dbReference type="Proteomes" id="UP001524587">
    <property type="component" value="Unassembled WGS sequence"/>
</dbReference>
<comment type="caution">
    <text evidence="1">The sequence shown here is derived from an EMBL/GenBank/DDBJ whole genome shotgun (WGS) entry which is preliminary data.</text>
</comment>
<protein>
    <recommendedName>
        <fullName evidence="3">Transposase</fullName>
    </recommendedName>
</protein>
<sequence length="141" mass="15212">MSDPVNFSFNDRACTVQLFLSGLDRSTLQFIGSMTKRPIRTAADAFHRITNDRSSIAPIFPPGERFAADGVGAGRDHEKSMAKHLAIAVIVRQNHIGAALDGYNDDNCRDPSRGILDPGPNSRSTGGAHLLLTGLDYSLNC</sequence>
<proteinExistence type="predicted"/>
<name>A0ABT1W2Q2_9PROT</name>
<dbReference type="EMBL" id="JAMSKV010000001">
    <property type="protein sequence ID" value="MCQ8277146.1"/>
    <property type="molecule type" value="Genomic_DNA"/>
</dbReference>
<evidence type="ECO:0000313" key="2">
    <source>
        <dbReference type="Proteomes" id="UP001524587"/>
    </source>
</evidence>
<organism evidence="1 2">
    <name type="scientific">Endosaccharibacter trunci</name>
    <dbReference type="NCBI Taxonomy" id="2812733"/>
    <lineage>
        <taxon>Bacteria</taxon>
        <taxon>Pseudomonadati</taxon>
        <taxon>Pseudomonadota</taxon>
        <taxon>Alphaproteobacteria</taxon>
        <taxon>Acetobacterales</taxon>
        <taxon>Acetobacteraceae</taxon>
        <taxon>Endosaccharibacter</taxon>
    </lineage>
</organism>
<evidence type="ECO:0000313" key="1">
    <source>
        <dbReference type="EMBL" id="MCQ8277146.1"/>
    </source>
</evidence>
<dbReference type="RefSeq" id="WP_422862585.1">
    <property type="nucleotide sequence ID" value="NZ_JAMSKV010000001.1"/>
</dbReference>
<accession>A0ABT1W2Q2</accession>
<evidence type="ECO:0008006" key="3">
    <source>
        <dbReference type="Google" id="ProtNLM"/>
    </source>
</evidence>